<feature type="domain" description="Cytidyltransferase-like" evidence="2">
    <location>
        <begin position="204"/>
        <end position="260"/>
    </location>
</feature>
<dbReference type="GO" id="GO:0005737">
    <property type="term" value="C:cytoplasm"/>
    <property type="evidence" value="ECO:0007669"/>
    <property type="project" value="TreeGrafter"/>
</dbReference>
<accession>C1EIV6</accession>
<dbReference type="GO" id="GO:0005634">
    <property type="term" value="C:nucleus"/>
    <property type="evidence" value="ECO:0007669"/>
    <property type="project" value="TreeGrafter"/>
</dbReference>
<dbReference type="EMBL" id="CP001334">
    <property type="protein sequence ID" value="ACO68080.1"/>
    <property type="molecule type" value="Genomic_DNA"/>
</dbReference>
<evidence type="ECO:0000313" key="4">
    <source>
        <dbReference type="Proteomes" id="UP000002009"/>
    </source>
</evidence>
<evidence type="ECO:0000256" key="1">
    <source>
        <dbReference type="SAM" id="MobiDB-lite"/>
    </source>
</evidence>
<keyword evidence="4" id="KW-1185">Reference proteome</keyword>
<name>C1EIV6_MICCC</name>
<gene>
    <name evidence="3" type="ORF">MICPUN_69269</name>
</gene>
<feature type="compositionally biased region" description="Basic and acidic residues" evidence="1">
    <location>
        <begin position="168"/>
        <end position="177"/>
    </location>
</feature>
<dbReference type="Proteomes" id="UP000002009">
    <property type="component" value="Chromosome 16"/>
</dbReference>
<organism evidence="3 4">
    <name type="scientific">Micromonas commoda (strain RCC299 / NOUM17 / CCMP2709)</name>
    <name type="common">Picoplanktonic green alga</name>
    <dbReference type="NCBI Taxonomy" id="296587"/>
    <lineage>
        <taxon>Eukaryota</taxon>
        <taxon>Viridiplantae</taxon>
        <taxon>Chlorophyta</taxon>
        <taxon>Mamiellophyceae</taxon>
        <taxon>Mamiellales</taxon>
        <taxon>Mamiellaceae</taxon>
        <taxon>Micromonas</taxon>
    </lineage>
</organism>
<feature type="non-terminal residue" evidence="3">
    <location>
        <position position="384"/>
    </location>
</feature>
<sequence>MEPALRAAVEAVHASPLRAVLHVTGGGAQSVGWIAAVPGASRTLIDARVPYARESMADALASGPPAQFVSASTARDMAVAAYRRGARLCGGDRHLVGLGCTCALTSHPPKRGEHRCHVATFGARGFAEYVLTMEKGRRDRWEEDGLASALVVQALADAAAEAEADGDADARSHDGSHHQQNQPCGSLVCTAVGVAPRPDSCVVLPGSFNPLHDGHRSMLERAIAMRPRGSVPVYELAVTNADKGTLPTAEVRRRVEQFAGEGSSSHARLWLTRAPLYSQKAALMPGATFVLGHDTAVRLLNPRYYGGEGEMRAALRTMRATGCTFIVAGRVEQDAGNAGDGASGRFLTLRDVDVPSEFVGMFEDLGDWRMDVSSTALRAAKDAG</sequence>
<dbReference type="FunCoup" id="C1EIV6">
    <property type="interactions" value="157"/>
</dbReference>
<dbReference type="PANTHER" id="PTHR31285">
    <property type="entry name" value="NICOTINAMIDE MONONUCLEOTIDE ADENYLYLTRANSFERASE"/>
    <property type="match status" value="1"/>
</dbReference>
<dbReference type="KEGG" id="mis:MICPUN_69269"/>
<evidence type="ECO:0000313" key="3">
    <source>
        <dbReference type="EMBL" id="ACO68080.1"/>
    </source>
</evidence>
<reference evidence="3 4" key="1">
    <citation type="journal article" date="2009" name="Science">
        <title>Green evolution and dynamic adaptations revealed by genomes of the marine picoeukaryotes Micromonas.</title>
        <authorList>
            <person name="Worden A.Z."/>
            <person name="Lee J.H."/>
            <person name="Mock T."/>
            <person name="Rouze P."/>
            <person name="Simmons M.P."/>
            <person name="Aerts A.L."/>
            <person name="Allen A.E."/>
            <person name="Cuvelier M.L."/>
            <person name="Derelle E."/>
            <person name="Everett M.V."/>
            <person name="Foulon E."/>
            <person name="Grimwood J."/>
            <person name="Gundlach H."/>
            <person name="Henrissat B."/>
            <person name="Napoli C."/>
            <person name="McDonald S.M."/>
            <person name="Parker M.S."/>
            <person name="Rombauts S."/>
            <person name="Salamov A."/>
            <person name="Von Dassow P."/>
            <person name="Badger J.H."/>
            <person name="Coutinho P.M."/>
            <person name="Demir E."/>
            <person name="Dubchak I."/>
            <person name="Gentemann C."/>
            <person name="Eikrem W."/>
            <person name="Gready J.E."/>
            <person name="John U."/>
            <person name="Lanier W."/>
            <person name="Lindquist E.A."/>
            <person name="Lucas S."/>
            <person name="Mayer K.F."/>
            <person name="Moreau H."/>
            <person name="Not F."/>
            <person name="Otillar R."/>
            <person name="Panaud O."/>
            <person name="Pangilinan J."/>
            <person name="Paulsen I."/>
            <person name="Piegu B."/>
            <person name="Poliakov A."/>
            <person name="Robbens S."/>
            <person name="Schmutz J."/>
            <person name="Toulza E."/>
            <person name="Wyss T."/>
            <person name="Zelensky A."/>
            <person name="Zhou K."/>
            <person name="Armbrust E.V."/>
            <person name="Bhattacharya D."/>
            <person name="Goodenough U.W."/>
            <person name="Van de Peer Y."/>
            <person name="Grigoriev I.V."/>
        </authorList>
    </citation>
    <scope>NUCLEOTIDE SEQUENCE [LARGE SCALE GENOMIC DNA]</scope>
    <source>
        <strain evidence="4">RCC299 / NOUM17</strain>
    </source>
</reference>
<proteinExistence type="predicted"/>
<dbReference type="InterPro" id="IPR014729">
    <property type="entry name" value="Rossmann-like_a/b/a_fold"/>
</dbReference>
<dbReference type="eggNOG" id="ENOG502QTA1">
    <property type="taxonomic scope" value="Eukaryota"/>
</dbReference>
<dbReference type="SUPFAM" id="SSF52374">
    <property type="entry name" value="Nucleotidylyl transferase"/>
    <property type="match status" value="1"/>
</dbReference>
<dbReference type="Pfam" id="PF01467">
    <property type="entry name" value="CTP_transf_like"/>
    <property type="match status" value="1"/>
</dbReference>
<dbReference type="GO" id="GO:0000309">
    <property type="term" value="F:nicotinamide-nucleotide adenylyltransferase activity"/>
    <property type="evidence" value="ECO:0007669"/>
    <property type="project" value="TreeGrafter"/>
</dbReference>
<dbReference type="NCBIfam" id="TIGR00125">
    <property type="entry name" value="cyt_tran_rel"/>
    <property type="match status" value="1"/>
</dbReference>
<dbReference type="InterPro" id="IPR004821">
    <property type="entry name" value="Cyt_trans-like"/>
</dbReference>
<dbReference type="PANTHER" id="PTHR31285:SF0">
    <property type="entry name" value="NICOTINAMIDE MONONUCLEOTIDE ADENYLYLTRANSFERASE"/>
    <property type="match status" value="1"/>
</dbReference>
<evidence type="ECO:0000259" key="2">
    <source>
        <dbReference type="Pfam" id="PF01467"/>
    </source>
</evidence>
<feature type="region of interest" description="Disordered" evidence="1">
    <location>
        <begin position="162"/>
        <end position="183"/>
    </location>
</feature>
<dbReference type="AlphaFoldDB" id="C1EIV6"/>
<dbReference type="OMA" id="GCYFVVG"/>
<dbReference type="InParanoid" id="C1EIV6"/>
<dbReference type="OrthoDB" id="5591297at2759"/>
<dbReference type="Gene3D" id="3.40.50.620">
    <property type="entry name" value="HUPs"/>
    <property type="match status" value="1"/>
</dbReference>
<dbReference type="GO" id="GO:0016887">
    <property type="term" value="F:ATP hydrolysis activity"/>
    <property type="evidence" value="ECO:0007669"/>
    <property type="project" value="TreeGrafter"/>
</dbReference>
<protein>
    <recommendedName>
        <fullName evidence="2">Cytidyltransferase-like domain-containing protein</fullName>
    </recommendedName>
</protein>
<dbReference type="GeneID" id="8249602"/>
<dbReference type="RefSeq" id="XP_002506822.1">
    <property type="nucleotide sequence ID" value="XM_002506776.1"/>
</dbReference>